<dbReference type="InterPro" id="IPR036850">
    <property type="entry name" value="NDK-like_dom_sf"/>
</dbReference>
<comment type="caution">
    <text evidence="1">Lacks conserved residue(s) required for the propagation of feature annotation.</text>
</comment>
<dbReference type="AlphaFoldDB" id="A0A3L8SA05"/>
<name>A0A3L8SA05_CHLGU</name>
<feature type="non-terminal residue" evidence="2">
    <location>
        <position position="1"/>
    </location>
</feature>
<reference evidence="2 3" key="1">
    <citation type="journal article" date="2018" name="Proc. R. Soc. B">
        <title>A non-coding region near Follistatin controls head colour polymorphism in the Gouldian finch.</title>
        <authorList>
            <person name="Toomey M.B."/>
            <person name="Marques C.I."/>
            <person name="Andrade P."/>
            <person name="Araujo P.M."/>
            <person name="Sabatino S."/>
            <person name="Gazda M.A."/>
            <person name="Afonso S."/>
            <person name="Lopes R.J."/>
            <person name="Corbo J.C."/>
            <person name="Carneiro M."/>
        </authorList>
    </citation>
    <scope>NUCLEOTIDE SEQUENCE [LARGE SCALE GENOMIC DNA]</scope>
    <source>
        <strain evidence="2">Red01</strain>
        <tissue evidence="2">Muscle</tissue>
    </source>
</reference>
<dbReference type="Gene3D" id="3.30.70.141">
    <property type="entry name" value="Nucleoside diphosphate kinase-like domain"/>
    <property type="match status" value="1"/>
</dbReference>
<comment type="similarity">
    <text evidence="1">Belongs to the NDK family.</text>
</comment>
<comment type="caution">
    <text evidence="2">The sequence shown here is derived from an EMBL/GenBank/DDBJ whole genome shotgun (WGS) entry which is preliminary data.</text>
</comment>
<dbReference type="EMBL" id="QUSF01000035">
    <property type="protein sequence ID" value="RLV99025.1"/>
    <property type="molecule type" value="Genomic_DNA"/>
</dbReference>
<accession>A0A3L8SA05</accession>
<evidence type="ECO:0000313" key="3">
    <source>
        <dbReference type="Proteomes" id="UP000276834"/>
    </source>
</evidence>
<dbReference type="SUPFAM" id="SSF54919">
    <property type="entry name" value="Nucleoside diphosphate kinase, NDK"/>
    <property type="match status" value="1"/>
</dbReference>
<evidence type="ECO:0000256" key="1">
    <source>
        <dbReference type="PROSITE-ProRule" id="PRU00706"/>
    </source>
</evidence>
<sequence>ALARHLRPGTLRAVFGTDKIQNAVHCTDLPEDGLLEVIVLLAEAEQQLGCNSAAPWVNYSKEDKKAQGNSFYSKSSKGML</sequence>
<keyword evidence="3" id="KW-1185">Reference proteome</keyword>
<gene>
    <name evidence="2" type="ORF">DV515_00010233</name>
</gene>
<evidence type="ECO:0000313" key="2">
    <source>
        <dbReference type="EMBL" id="RLV99025.1"/>
    </source>
</evidence>
<proteinExistence type="inferred from homology"/>
<organism evidence="2 3">
    <name type="scientific">Chloebia gouldiae</name>
    <name type="common">Gouldian finch</name>
    <name type="synonym">Erythrura gouldiae</name>
    <dbReference type="NCBI Taxonomy" id="44316"/>
    <lineage>
        <taxon>Eukaryota</taxon>
        <taxon>Metazoa</taxon>
        <taxon>Chordata</taxon>
        <taxon>Craniata</taxon>
        <taxon>Vertebrata</taxon>
        <taxon>Euteleostomi</taxon>
        <taxon>Archelosauria</taxon>
        <taxon>Archosauria</taxon>
        <taxon>Dinosauria</taxon>
        <taxon>Saurischia</taxon>
        <taxon>Theropoda</taxon>
        <taxon>Coelurosauria</taxon>
        <taxon>Aves</taxon>
        <taxon>Neognathae</taxon>
        <taxon>Neoaves</taxon>
        <taxon>Telluraves</taxon>
        <taxon>Australaves</taxon>
        <taxon>Passeriformes</taxon>
        <taxon>Passeroidea</taxon>
        <taxon>Passeridae</taxon>
        <taxon>Chloebia</taxon>
    </lineage>
</organism>
<dbReference type="Proteomes" id="UP000276834">
    <property type="component" value="Unassembled WGS sequence"/>
</dbReference>
<protein>
    <recommendedName>
        <fullName evidence="4">Nucleoside diphosphate kinase-like domain-containing protein</fullName>
    </recommendedName>
</protein>
<dbReference type="OrthoDB" id="270127at2759"/>
<evidence type="ECO:0008006" key="4">
    <source>
        <dbReference type="Google" id="ProtNLM"/>
    </source>
</evidence>
<dbReference type="PROSITE" id="PS51374">
    <property type="entry name" value="NDPK_LIKE"/>
    <property type="match status" value="1"/>
</dbReference>